<reference evidence="6 7" key="1">
    <citation type="submission" date="2022-12" db="EMBL/GenBank/DDBJ databases">
        <title>Chromosome-scale assembly of the Ensete ventricosum genome.</title>
        <authorList>
            <person name="Dussert Y."/>
            <person name="Stocks J."/>
            <person name="Wendawek A."/>
            <person name="Woldeyes F."/>
            <person name="Nichols R.A."/>
            <person name="Borrell J.S."/>
        </authorList>
    </citation>
    <scope>NUCLEOTIDE SEQUENCE [LARGE SCALE GENOMIC DNA]</scope>
    <source>
        <strain evidence="7">cv. Maze</strain>
        <tissue evidence="6">Seeds</tissue>
    </source>
</reference>
<dbReference type="GO" id="GO:0005525">
    <property type="term" value="F:GTP binding"/>
    <property type="evidence" value="ECO:0007669"/>
    <property type="project" value="UniProtKB-KW"/>
</dbReference>
<feature type="domain" description="Translation elongation factor EFTu/EF1A C-terminal" evidence="5">
    <location>
        <begin position="3"/>
        <end position="51"/>
    </location>
</feature>
<evidence type="ECO:0000256" key="1">
    <source>
        <dbReference type="ARBA" id="ARBA00022741"/>
    </source>
</evidence>
<dbReference type="Gene3D" id="2.40.30.10">
    <property type="entry name" value="Translation factors"/>
    <property type="match status" value="1"/>
</dbReference>
<dbReference type="Proteomes" id="UP001222027">
    <property type="component" value="Unassembled WGS sequence"/>
</dbReference>
<organism evidence="6 7">
    <name type="scientific">Ensete ventricosum</name>
    <name type="common">Abyssinian banana</name>
    <name type="synonym">Musa ensete</name>
    <dbReference type="NCBI Taxonomy" id="4639"/>
    <lineage>
        <taxon>Eukaryota</taxon>
        <taxon>Viridiplantae</taxon>
        <taxon>Streptophyta</taxon>
        <taxon>Embryophyta</taxon>
        <taxon>Tracheophyta</taxon>
        <taxon>Spermatophyta</taxon>
        <taxon>Magnoliopsida</taxon>
        <taxon>Liliopsida</taxon>
        <taxon>Zingiberales</taxon>
        <taxon>Musaceae</taxon>
        <taxon>Ensete</taxon>
    </lineage>
</organism>
<keyword evidence="1" id="KW-0547">Nucleotide-binding</keyword>
<evidence type="ECO:0000256" key="3">
    <source>
        <dbReference type="ARBA" id="ARBA00022917"/>
    </source>
</evidence>
<keyword evidence="4" id="KW-0342">GTP-binding</keyword>
<dbReference type="Pfam" id="PF03143">
    <property type="entry name" value="GTP_EFTU_D3"/>
    <property type="match status" value="1"/>
</dbReference>
<dbReference type="SUPFAM" id="SSF50465">
    <property type="entry name" value="EF-Tu/eEF-1alpha/eIF2-gamma C-terminal domain"/>
    <property type="match status" value="1"/>
</dbReference>
<comment type="caution">
    <text evidence="6">The sequence shown here is derived from an EMBL/GenBank/DDBJ whole genome shotgun (WGS) entry which is preliminary data.</text>
</comment>
<protein>
    <recommendedName>
        <fullName evidence="5">Translation elongation factor EFTu/EF1A C-terminal domain-containing protein</fullName>
    </recommendedName>
</protein>
<name>A0AAV8P075_ENSVE</name>
<evidence type="ECO:0000256" key="4">
    <source>
        <dbReference type="ARBA" id="ARBA00023134"/>
    </source>
</evidence>
<keyword evidence="2" id="KW-0251">Elongation factor</keyword>
<dbReference type="InterPro" id="IPR004160">
    <property type="entry name" value="Transl_elong_EFTu/EF1A_C"/>
</dbReference>
<sequence>MTLLRGYRAQFYMRTTDVTGRISSIMNDNDEEATVVMPGGRVKMVVELIMRLLPILGLIKVLSSTRLDV</sequence>
<accession>A0AAV8P075</accession>
<evidence type="ECO:0000313" key="7">
    <source>
        <dbReference type="Proteomes" id="UP001222027"/>
    </source>
</evidence>
<dbReference type="EMBL" id="JAQQAF010000009">
    <property type="protein sequence ID" value="KAJ8458125.1"/>
    <property type="molecule type" value="Genomic_DNA"/>
</dbReference>
<evidence type="ECO:0000259" key="5">
    <source>
        <dbReference type="Pfam" id="PF03143"/>
    </source>
</evidence>
<dbReference type="AlphaFoldDB" id="A0AAV8P075"/>
<keyword evidence="3" id="KW-0648">Protein biosynthesis</keyword>
<evidence type="ECO:0000313" key="6">
    <source>
        <dbReference type="EMBL" id="KAJ8458125.1"/>
    </source>
</evidence>
<keyword evidence="7" id="KW-1185">Reference proteome</keyword>
<dbReference type="InterPro" id="IPR009001">
    <property type="entry name" value="Transl_elong_EF1A/Init_IF2_C"/>
</dbReference>
<evidence type="ECO:0000256" key="2">
    <source>
        <dbReference type="ARBA" id="ARBA00022768"/>
    </source>
</evidence>
<proteinExistence type="predicted"/>
<dbReference type="GO" id="GO:0003746">
    <property type="term" value="F:translation elongation factor activity"/>
    <property type="evidence" value="ECO:0007669"/>
    <property type="project" value="UniProtKB-KW"/>
</dbReference>
<gene>
    <name evidence="6" type="ORF">OPV22_031051</name>
</gene>